<comment type="similarity">
    <text evidence="2 5">Belongs to the PNP/MTAP phosphorylase family.</text>
</comment>
<dbReference type="Gene3D" id="3.40.50.1580">
    <property type="entry name" value="Nucleoside phosphorylase domain"/>
    <property type="match status" value="1"/>
</dbReference>
<dbReference type="FunCoup" id="F2LWH3">
    <property type="interactions" value="379"/>
</dbReference>
<evidence type="ECO:0000256" key="5">
    <source>
        <dbReference type="PIRNR" id="PIRNR000477"/>
    </source>
</evidence>
<dbReference type="PANTHER" id="PTHR11904">
    <property type="entry name" value="METHYLTHIOADENOSINE/PURINE NUCLEOSIDE PHOSPHORYLASE"/>
    <property type="match status" value="1"/>
</dbReference>
<evidence type="ECO:0000313" key="8">
    <source>
        <dbReference type="Proteomes" id="UP000008139"/>
    </source>
</evidence>
<keyword evidence="4 5" id="KW-0808">Transferase</keyword>
<dbReference type="EC" id="2.4.2.1" evidence="5"/>
<dbReference type="InParanoid" id="F2LWH3"/>
<dbReference type="GO" id="GO:0004731">
    <property type="term" value="F:purine-nucleoside phosphorylase activity"/>
    <property type="evidence" value="ECO:0007669"/>
    <property type="project" value="UniProtKB-EC"/>
</dbReference>
<gene>
    <name evidence="7" type="ordered locus">Hipma_1116</name>
</gene>
<evidence type="ECO:0000259" key="6">
    <source>
        <dbReference type="Pfam" id="PF01048"/>
    </source>
</evidence>
<evidence type="ECO:0000256" key="4">
    <source>
        <dbReference type="ARBA" id="ARBA00022679"/>
    </source>
</evidence>
<protein>
    <recommendedName>
        <fullName evidence="5">Purine nucleoside phosphorylase</fullName>
        <ecNumber evidence="5">2.4.2.1</ecNumber>
    </recommendedName>
    <alternativeName>
        <fullName evidence="5">Inosine-guanosine phosphorylase</fullName>
    </alternativeName>
</protein>
<dbReference type="InterPro" id="IPR011268">
    <property type="entry name" value="Purine_phosphorylase"/>
</dbReference>
<dbReference type="STRING" id="760142.Hipma_1116"/>
<evidence type="ECO:0000313" key="7">
    <source>
        <dbReference type="EMBL" id="AEA34082.1"/>
    </source>
</evidence>
<dbReference type="NCBIfam" id="TIGR01697">
    <property type="entry name" value="PNPH-PUNA-XAPA"/>
    <property type="match status" value="1"/>
</dbReference>
<dbReference type="PANTHER" id="PTHR11904:SF9">
    <property type="entry name" value="PURINE NUCLEOSIDE PHOSPHORYLASE-RELATED"/>
    <property type="match status" value="1"/>
</dbReference>
<dbReference type="AlphaFoldDB" id="F2LWH3"/>
<dbReference type="eggNOG" id="COG0005">
    <property type="taxonomic scope" value="Bacteria"/>
</dbReference>
<dbReference type="Proteomes" id="UP000008139">
    <property type="component" value="Chromosome"/>
</dbReference>
<dbReference type="Pfam" id="PF01048">
    <property type="entry name" value="PNP_UDP_1"/>
    <property type="match status" value="1"/>
</dbReference>
<dbReference type="UniPathway" id="UPA00606"/>
<name>F2LWH3_HIPMA</name>
<keyword evidence="8" id="KW-1185">Reference proteome</keyword>
<organism evidence="7 8">
    <name type="scientific">Hippea maritima (strain ATCC 700847 / DSM 10411 / MH2)</name>
    <dbReference type="NCBI Taxonomy" id="760142"/>
    <lineage>
        <taxon>Bacteria</taxon>
        <taxon>Pseudomonadati</taxon>
        <taxon>Campylobacterota</taxon>
        <taxon>Desulfurellia</taxon>
        <taxon>Desulfurellales</taxon>
        <taxon>Hippeaceae</taxon>
        <taxon>Hippea</taxon>
    </lineage>
</organism>
<dbReference type="HOGENOM" id="CLU_054456_1_0_7"/>
<proteinExistence type="inferred from homology"/>
<keyword evidence="3 5" id="KW-0328">Glycosyltransferase</keyword>
<dbReference type="GO" id="GO:0005737">
    <property type="term" value="C:cytoplasm"/>
    <property type="evidence" value="ECO:0007669"/>
    <property type="project" value="TreeGrafter"/>
</dbReference>
<feature type="domain" description="Nucleoside phosphorylase" evidence="6">
    <location>
        <begin position="21"/>
        <end position="266"/>
    </location>
</feature>
<dbReference type="RefSeq" id="WP_013682120.1">
    <property type="nucleotide sequence ID" value="NC_015318.1"/>
</dbReference>
<reference evidence="7 8" key="1">
    <citation type="journal article" date="2011" name="Stand. Genomic Sci.">
        <title>Complete genome sequence of the thermophilic sulfur-reducer Hippea maritima type strain (MH(2)).</title>
        <authorList>
            <person name="Huntemann M."/>
            <person name="Lu M."/>
            <person name="Nolan M."/>
            <person name="Lapidus A."/>
            <person name="Lucas S."/>
            <person name="Hammon N."/>
            <person name="Deshpande S."/>
            <person name="Cheng J.F."/>
            <person name="Tapia R."/>
            <person name="Han C."/>
            <person name="Goodwin L."/>
            <person name="Pitluck S."/>
            <person name="Liolios K."/>
            <person name="Pagani I."/>
            <person name="Ivanova N."/>
            <person name="Ovchinikova G."/>
            <person name="Pati A."/>
            <person name="Chen A."/>
            <person name="Palaniappan K."/>
            <person name="Land M."/>
            <person name="Hauser L."/>
            <person name="Jeffries C.D."/>
            <person name="Detter J.C."/>
            <person name="Brambilla E.M."/>
            <person name="Rohde M."/>
            <person name="Spring S."/>
            <person name="Goker M."/>
            <person name="Woyke T."/>
            <person name="Bristow J."/>
            <person name="Eisen J.A."/>
            <person name="Markowitz V."/>
            <person name="Hugenholtz P."/>
            <person name="Kyrpides N.C."/>
            <person name="Klenk H.P."/>
            <person name="Mavromatis K."/>
        </authorList>
    </citation>
    <scope>NUCLEOTIDE SEQUENCE [LARGE SCALE GENOMIC DNA]</scope>
    <source>
        <strain evidence="8">ATCC 700847 / DSM 10411 / MH2</strain>
    </source>
</reference>
<dbReference type="InterPro" id="IPR035994">
    <property type="entry name" value="Nucleoside_phosphorylase_sf"/>
</dbReference>
<dbReference type="InterPro" id="IPR000845">
    <property type="entry name" value="Nucleoside_phosphorylase_d"/>
</dbReference>
<dbReference type="KEGG" id="hmr:Hipma_1116"/>
<accession>F2LWH3</accession>
<dbReference type="EMBL" id="CP002606">
    <property type="protein sequence ID" value="AEA34082.1"/>
    <property type="molecule type" value="Genomic_DNA"/>
</dbReference>
<dbReference type="GO" id="GO:0009116">
    <property type="term" value="P:nucleoside metabolic process"/>
    <property type="evidence" value="ECO:0007669"/>
    <property type="project" value="InterPro"/>
</dbReference>
<dbReference type="PIRSF" id="PIRSF000477">
    <property type="entry name" value="PurNPase"/>
    <property type="match status" value="1"/>
</dbReference>
<dbReference type="CDD" id="cd09009">
    <property type="entry name" value="PNP-EcPNPII_like"/>
    <property type="match status" value="1"/>
</dbReference>
<evidence type="ECO:0000256" key="2">
    <source>
        <dbReference type="ARBA" id="ARBA00006751"/>
    </source>
</evidence>
<evidence type="ECO:0000256" key="3">
    <source>
        <dbReference type="ARBA" id="ARBA00022676"/>
    </source>
</evidence>
<evidence type="ECO:0000256" key="1">
    <source>
        <dbReference type="ARBA" id="ARBA00005058"/>
    </source>
</evidence>
<dbReference type="NCBIfam" id="NF006054">
    <property type="entry name" value="PRK08202.1"/>
    <property type="match status" value="1"/>
</dbReference>
<comment type="pathway">
    <text evidence="1 5">Purine metabolism; purine nucleoside salvage.</text>
</comment>
<comment type="function">
    <text evidence="5">The purine nucleoside phosphorylases catalyze the phosphorolytic breakdown of the N-glycosidic bond in the beta-(deoxy)ribonucleoside molecules, with the formation of the corresponding free purine bases and pentose-1-phosphate.</text>
</comment>
<sequence length="269" mass="29672">MFRKIKNATDFIEKKLGKIDVAIITGTGIDIEIKGNKLKKLLYSEVPGMPIPSTKSHKGYFEFYKKGNLNVVVAFGRFHYYEKYSMQEVVFLPRVLGLAGAKLVILTNAAGGLNPLFKKGDLMVVKDHINLMGANPLKGDNIEELGEKFPDMSEPYTLKYAEKLKKTALSVGEQLREGIYVGVSGPSMETPAETRFFRLIGGDAIGMSTIPEVIALNHMGVDRMAVSVITNVNLPDCMEKAPIDEVISVAKSASKRLSKIINRFLEEGL</sequence>
<dbReference type="SUPFAM" id="SSF53167">
    <property type="entry name" value="Purine and uridine phosphorylases"/>
    <property type="match status" value="1"/>
</dbReference>
<reference evidence="8" key="2">
    <citation type="submission" date="2011-03" db="EMBL/GenBank/DDBJ databases">
        <title>The complete genome of Hippea maritima DSM 10411.</title>
        <authorList>
            <consortium name="US DOE Joint Genome Institute (JGI-PGF)"/>
            <person name="Lucas S."/>
            <person name="Copeland A."/>
            <person name="Lapidus A."/>
            <person name="Bruce D."/>
            <person name="Goodwin L."/>
            <person name="Pitluck S."/>
            <person name="Peters L."/>
            <person name="Kyrpides N."/>
            <person name="Mavromatis K."/>
            <person name="Pagani I."/>
            <person name="Ivanova N."/>
            <person name="Mikhailova N."/>
            <person name="Lu M."/>
            <person name="Detter J.C."/>
            <person name="Tapia R."/>
            <person name="Han C."/>
            <person name="Land M."/>
            <person name="Hauser L."/>
            <person name="Markowitz V."/>
            <person name="Cheng J.-F."/>
            <person name="Hugenholtz P."/>
            <person name="Woyke T."/>
            <person name="Wu D."/>
            <person name="Spring S."/>
            <person name="Schroeder M."/>
            <person name="Brambilla E."/>
            <person name="Klenk H.-P."/>
            <person name="Eisen J.A."/>
        </authorList>
    </citation>
    <scope>NUCLEOTIDE SEQUENCE [LARGE SCALE GENOMIC DNA]</scope>
    <source>
        <strain evidence="8">ATCC 700847 / DSM 10411 / MH2</strain>
    </source>
</reference>